<dbReference type="PANTHER" id="PTHR23291">
    <property type="entry name" value="BAX INHIBITOR-RELATED"/>
    <property type="match status" value="1"/>
</dbReference>
<comment type="caution">
    <text evidence="6">The sequence shown here is derived from an EMBL/GenBank/DDBJ whole genome shotgun (WGS) entry which is preliminary data.</text>
</comment>
<evidence type="ECO:0000313" key="7">
    <source>
        <dbReference type="Proteomes" id="UP001454036"/>
    </source>
</evidence>
<dbReference type="PANTHER" id="PTHR23291:SF31">
    <property type="entry name" value="PROTEIN LIFEGUARD 4"/>
    <property type="match status" value="1"/>
</dbReference>
<evidence type="ECO:0000256" key="5">
    <source>
        <dbReference type="RuleBase" id="RU004379"/>
    </source>
</evidence>
<keyword evidence="3 5" id="KW-1133">Transmembrane helix</keyword>
<feature type="transmembrane region" description="Helical" evidence="5">
    <location>
        <begin position="98"/>
        <end position="118"/>
    </location>
</feature>
<dbReference type="Pfam" id="PF01027">
    <property type="entry name" value="Bax1-I"/>
    <property type="match status" value="1"/>
</dbReference>
<feature type="transmembrane region" description="Helical" evidence="5">
    <location>
        <begin position="158"/>
        <end position="178"/>
    </location>
</feature>
<keyword evidence="2 5" id="KW-0812">Transmembrane</keyword>
<dbReference type="AlphaFoldDB" id="A0AAV3RT60"/>
<reference evidence="6 7" key="1">
    <citation type="submission" date="2024-01" db="EMBL/GenBank/DDBJ databases">
        <title>The complete chloroplast genome sequence of Lithospermum erythrorhizon: insights into the phylogenetic relationship among Boraginaceae species and the maternal lineages of purple gromwells.</title>
        <authorList>
            <person name="Okada T."/>
            <person name="Watanabe K."/>
        </authorList>
    </citation>
    <scope>NUCLEOTIDE SEQUENCE [LARGE SCALE GENOMIC DNA]</scope>
</reference>
<feature type="transmembrane region" description="Helical" evidence="5">
    <location>
        <begin position="217"/>
        <end position="238"/>
    </location>
</feature>
<comment type="similarity">
    <text evidence="5">Belongs to the BI1 family.</text>
</comment>
<keyword evidence="4 5" id="KW-0472">Membrane</keyword>
<keyword evidence="7" id="KW-1185">Reference proteome</keyword>
<accession>A0AAV3RT60</accession>
<dbReference type="GO" id="GO:0016020">
    <property type="term" value="C:membrane"/>
    <property type="evidence" value="ECO:0007669"/>
    <property type="project" value="UniProtKB-SubCell"/>
</dbReference>
<dbReference type="Proteomes" id="UP001454036">
    <property type="component" value="Unassembled WGS sequence"/>
</dbReference>
<feature type="transmembrane region" description="Helical" evidence="5">
    <location>
        <begin position="185"/>
        <end position="202"/>
    </location>
</feature>
<feature type="transmembrane region" description="Helical" evidence="5">
    <location>
        <begin position="70"/>
        <end position="92"/>
    </location>
</feature>
<gene>
    <name evidence="6" type="ORF">LIER_31840</name>
</gene>
<comment type="subcellular location">
    <subcellularLocation>
        <location evidence="1">Membrane</location>
        <topology evidence="1">Multi-pass membrane protein</topology>
    </subcellularLocation>
</comment>
<name>A0AAV3RT60_LITER</name>
<feature type="transmembrane region" description="Helical" evidence="5">
    <location>
        <begin position="37"/>
        <end position="58"/>
    </location>
</feature>
<organism evidence="6 7">
    <name type="scientific">Lithospermum erythrorhizon</name>
    <name type="common">Purple gromwell</name>
    <name type="synonym">Lithospermum officinale var. erythrorhizon</name>
    <dbReference type="NCBI Taxonomy" id="34254"/>
    <lineage>
        <taxon>Eukaryota</taxon>
        <taxon>Viridiplantae</taxon>
        <taxon>Streptophyta</taxon>
        <taxon>Embryophyta</taxon>
        <taxon>Tracheophyta</taxon>
        <taxon>Spermatophyta</taxon>
        <taxon>Magnoliopsida</taxon>
        <taxon>eudicotyledons</taxon>
        <taxon>Gunneridae</taxon>
        <taxon>Pentapetalae</taxon>
        <taxon>asterids</taxon>
        <taxon>lamiids</taxon>
        <taxon>Boraginales</taxon>
        <taxon>Boraginaceae</taxon>
        <taxon>Boraginoideae</taxon>
        <taxon>Lithospermeae</taxon>
        <taxon>Lithospermum</taxon>
    </lineage>
</organism>
<protein>
    <submittedName>
        <fullName evidence="6">Ion channel</fullName>
    </submittedName>
</protein>
<evidence type="ECO:0000256" key="4">
    <source>
        <dbReference type="ARBA" id="ARBA00023136"/>
    </source>
</evidence>
<proteinExistence type="inferred from homology"/>
<evidence type="ECO:0000256" key="1">
    <source>
        <dbReference type="ARBA" id="ARBA00004141"/>
    </source>
</evidence>
<feature type="transmembrane region" description="Helical" evidence="5">
    <location>
        <begin position="125"/>
        <end position="146"/>
    </location>
</feature>
<evidence type="ECO:0000256" key="2">
    <source>
        <dbReference type="ARBA" id="ARBA00022692"/>
    </source>
</evidence>
<sequence length="243" mass="27568">MTWNNPNRKADVEGGVGPLYPTMMENPELRWGFIRKIYSIVSIQLLLTIAVASVVVLVDPVKVFFATTSIGLAVYIFFIFVPFIILCPLYYYHKKHPYNYILLGLYTVALAFPVGLTCAFTSGKIILESVILTAAVVISLTLYTFWASKRGHDFNFLGPFLFGALMVLILFGFIQLFFPLGKISVMIYGCLASLIFCGYIIYDTDNLIKRHNYDEYIWAAASLYLDIINLFMTLMTIFRAMDS</sequence>
<dbReference type="EMBL" id="BAABME010011978">
    <property type="protein sequence ID" value="GAA0184552.1"/>
    <property type="molecule type" value="Genomic_DNA"/>
</dbReference>
<dbReference type="InterPro" id="IPR006214">
    <property type="entry name" value="Bax_inhibitor_1-related"/>
</dbReference>
<evidence type="ECO:0000256" key="3">
    <source>
        <dbReference type="ARBA" id="ARBA00022989"/>
    </source>
</evidence>
<evidence type="ECO:0000313" key="6">
    <source>
        <dbReference type="EMBL" id="GAA0184552.1"/>
    </source>
</evidence>